<accession>F9YBW8</accession>
<feature type="signal peptide" evidence="1">
    <location>
        <begin position="1"/>
        <end position="20"/>
    </location>
</feature>
<evidence type="ECO:0000313" key="2">
    <source>
        <dbReference type="EMBL" id="AEM42870.1"/>
    </source>
</evidence>
<dbReference type="EMBL" id="CP002020">
    <property type="protein sequence ID" value="AEM42870.1"/>
    <property type="molecule type" value="Genomic_DNA"/>
</dbReference>
<keyword evidence="1" id="KW-0732">Signal</keyword>
<feature type="chain" id="PRO_5003392252" description="Solute-binding protein family 3/N-terminal domain-containing protein" evidence="1">
    <location>
        <begin position="21"/>
        <end position="262"/>
    </location>
</feature>
<evidence type="ECO:0000313" key="3">
    <source>
        <dbReference type="Proteomes" id="UP000000692"/>
    </source>
</evidence>
<dbReference type="AlphaFoldDB" id="F9YBW8"/>
<evidence type="ECO:0008006" key="4">
    <source>
        <dbReference type="Google" id="ProtNLM"/>
    </source>
</evidence>
<keyword evidence="3" id="KW-1185">Reference proteome</keyword>
<keyword evidence="2" id="KW-0614">Plasmid</keyword>
<protein>
    <recommendedName>
        <fullName evidence="4">Solute-binding protein family 3/N-terminal domain-containing protein</fullName>
    </recommendedName>
</protein>
<dbReference type="SUPFAM" id="SSF53850">
    <property type="entry name" value="Periplasmic binding protein-like II"/>
    <property type="match status" value="1"/>
</dbReference>
<gene>
    <name evidence="2" type="ordered locus">KVU_PB0192</name>
</gene>
<dbReference type="RefSeq" id="WP_013385615.1">
    <property type="nucleotide sequence ID" value="NC_017385.1"/>
</dbReference>
<dbReference type="HOGENOM" id="CLU_085324_0_0_5"/>
<dbReference type="Proteomes" id="UP000000692">
    <property type="component" value="Plasmid 2"/>
</dbReference>
<geneLocation type="plasmid" evidence="3">
    <name>pKVU_200</name>
</geneLocation>
<reference evidence="2 3" key="1">
    <citation type="journal article" date="2011" name="J. Bacteriol.">
        <title>Complete genome sequence of the industrial strain Ketogulonicigenium vulgare WSH-001.</title>
        <authorList>
            <person name="Liu L."/>
            <person name="Li Y."/>
            <person name="Zhang J."/>
            <person name="Zhou Z."/>
            <person name="Liu J."/>
            <person name="Li X."/>
            <person name="Zhou J."/>
            <person name="Du G."/>
            <person name="Wang L."/>
            <person name="Chen J."/>
        </authorList>
    </citation>
    <scope>NUCLEOTIDE SEQUENCE [LARGE SCALE GENOMIC DNA]</scope>
    <source>
        <strain evidence="2 3">WSH-001</strain>
        <plasmid evidence="3">pKVU_200</plasmid>
    </source>
</reference>
<name>F9YBW8_KETVW</name>
<dbReference type="OrthoDB" id="7762560at2"/>
<dbReference type="KEGG" id="kvl:KVU_PB0192"/>
<dbReference type="PATRIC" id="fig|759362.5.peg.3142"/>
<organism evidence="2 3">
    <name type="scientific">Ketogulonicigenium vulgare (strain WSH-001)</name>
    <dbReference type="NCBI Taxonomy" id="759362"/>
    <lineage>
        <taxon>Bacteria</taxon>
        <taxon>Pseudomonadati</taxon>
        <taxon>Pseudomonadota</taxon>
        <taxon>Alphaproteobacteria</taxon>
        <taxon>Rhodobacterales</taxon>
        <taxon>Roseobacteraceae</taxon>
        <taxon>Ketogulonicigenium</taxon>
    </lineage>
</organism>
<proteinExistence type="predicted"/>
<sequence>MARQIAYGMMLALLATAAQAQQPYIPPEFYDARRPDFGQSLPLCLLPDSVTAAIDDEMARLIADRLLLQPATVPMQVNMGAMDEDGIWPDLFVHLTEVCVGMLGAQLITGAPYPDWLIISRPYYSAPYLLVSLDPAIRSLADLPEGSFIGSPIYTPLDTELARLIGAGAAPLNRLPYDDIDQVHRFLADGTMAAAIIWGPYTRALPPDGLHIGTTLAPLHTTTRSLGIVMRSRDRALMGMIDSAIASLADDGLLPTFTPTGD</sequence>
<evidence type="ECO:0000256" key="1">
    <source>
        <dbReference type="SAM" id="SignalP"/>
    </source>
</evidence>